<name>A0A836FYU9_9HYME</name>
<feature type="region of interest" description="Disordered" evidence="5">
    <location>
        <begin position="197"/>
        <end position="227"/>
    </location>
</feature>
<feature type="non-terminal residue" evidence="6">
    <location>
        <position position="1"/>
    </location>
</feature>
<evidence type="ECO:0000256" key="3">
    <source>
        <dbReference type="ARBA" id="ARBA00022705"/>
    </source>
</evidence>
<comment type="caution">
    <text evidence="6">The sequence shown here is derived from an EMBL/GenBank/DDBJ whole genome shotgun (WGS) entry which is preliminary data.</text>
</comment>
<reference evidence="6" key="1">
    <citation type="submission" date="2020-03" db="EMBL/GenBank/DDBJ databases">
        <title>Relaxed selection underlies rapid genomic changes in the transitions from sociality to social parasitism in ants.</title>
        <authorList>
            <person name="Bi X."/>
        </authorList>
    </citation>
    <scope>NUCLEOTIDE SEQUENCE</scope>
    <source>
        <strain evidence="6">BGI-DK2014a</strain>
        <tissue evidence="6">Whole body</tissue>
    </source>
</reference>
<dbReference type="GO" id="GO:1904161">
    <property type="term" value="P:DNA synthesis involved in UV-damage excision repair"/>
    <property type="evidence" value="ECO:0007669"/>
    <property type="project" value="TreeGrafter"/>
</dbReference>
<evidence type="ECO:0000313" key="7">
    <source>
        <dbReference type="Proteomes" id="UP000669903"/>
    </source>
</evidence>
<feature type="non-terminal residue" evidence="6">
    <location>
        <position position="443"/>
    </location>
</feature>
<dbReference type="Proteomes" id="UP000669903">
    <property type="component" value="Unassembled WGS sequence"/>
</dbReference>
<feature type="region of interest" description="Disordered" evidence="5">
    <location>
        <begin position="243"/>
        <end position="280"/>
    </location>
</feature>
<feature type="compositionally biased region" description="Acidic residues" evidence="5">
    <location>
        <begin position="336"/>
        <end position="355"/>
    </location>
</feature>
<gene>
    <name evidence="6" type="primary">Pold3</name>
    <name evidence="6" type="ORF">G6Z76_0008676</name>
</gene>
<evidence type="ECO:0000256" key="1">
    <source>
        <dbReference type="ARBA" id="ARBA00004123"/>
    </source>
</evidence>
<feature type="compositionally biased region" description="Basic and acidic residues" evidence="5">
    <location>
        <begin position="412"/>
        <end position="426"/>
    </location>
</feature>
<keyword evidence="7" id="KW-1185">Reference proteome</keyword>
<evidence type="ECO:0000256" key="4">
    <source>
        <dbReference type="ARBA" id="ARBA00023242"/>
    </source>
</evidence>
<accession>A0A836FYU9</accession>
<dbReference type="PANTHER" id="PTHR17598">
    <property type="entry name" value="DNA POLYMERASE DELTA SUBUNIT 3"/>
    <property type="match status" value="1"/>
</dbReference>
<keyword evidence="3" id="KW-0235">DNA replication</keyword>
<dbReference type="Pfam" id="PF09507">
    <property type="entry name" value="CDC27"/>
    <property type="match status" value="1"/>
</dbReference>
<dbReference type="InterPro" id="IPR019038">
    <property type="entry name" value="POLD3"/>
</dbReference>
<feature type="region of interest" description="Disordered" evidence="5">
    <location>
        <begin position="402"/>
        <end position="426"/>
    </location>
</feature>
<evidence type="ECO:0000256" key="5">
    <source>
        <dbReference type="SAM" id="MobiDB-lite"/>
    </source>
</evidence>
<feature type="region of interest" description="Disordered" evidence="5">
    <location>
        <begin position="294"/>
        <end position="375"/>
    </location>
</feature>
<feature type="compositionally biased region" description="Basic residues" evidence="5">
    <location>
        <begin position="303"/>
        <end position="315"/>
    </location>
</feature>
<proteinExistence type="predicted"/>
<evidence type="ECO:0000313" key="6">
    <source>
        <dbReference type="EMBL" id="KAG5328421.1"/>
    </source>
</evidence>
<organism evidence="6 7">
    <name type="scientific">Acromyrmex charruanus</name>
    <dbReference type="NCBI Taxonomy" id="2715315"/>
    <lineage>
        <taxon>Eukaryota</taxon>
        <taxon>Metazoa</taxon>
        <taxon>Ecdysozoa</taxon>
        <taxon>Arthropoda</taxon>
        <taxon>Hexapoda</taxon>
        <taxon>Insecta</taxon>
        <taxon>Pterygota</taxon>
        <taxon>Neoptera</taxon>
        <taxon>Endopterygota</taxon>
        <taxon>Hymenoptera</taxon>
        <taxon>Apocrita</taxon>
        <taxon>Aculeata</taxon>
        <taxon>Formicoidea</taxon>
        <taxon>Formicidae</taxon>
        <taxon>Myrmicinae</taxon>
        <taxon>Acromyrmex</taxon>
    </lineage>
</organism>
<dbReference type="Gene3D" id="3.90.1030.20">
    <property type="entry name" value="DNA polymerase delta, p66 (Cdc27) subunit, wHTH domain"/>
    <property type="match status" value="1"/>
</dbReference>
<dbReference type="GO" id="GO:0006297">
    <property type="term" value="P:nucleotide-excision repair, DNA gap filling"/>
    <property type="evidence" value="ECO:0007669"/>
    <property type="project" value="TreeGrafter"/>
</dbReference>
<dbReference type="AlphaFoldDB" id="A0A836FYU9"/>
<keyword evidence="4" id="KW-0539">Nucleus</keyword>
<feature type="region of interest" description="Disordered" evidence="5">
    <location>
        <begin position="160"/>
        <end position="180"/>
    </location>
</feature>
<dbReference type="EMBL" id="JAANIC010006598">
    <property type="protein sequence ID" value="KAG5328421.1"/>
    <property type="molecule type" value="Genomic_DNA"/>
</dbReference>
<dbReference type="InterPro" id="IPR041913">
    <property type="entry name" value="POLD3_sf"/>
</dbReference>
<protein>
    <recommendedName>
        <fullName evidence="2">DNA polymerase delta subunit 3</fullName>
    </recommendedName>
</protein>
<dbReference type="GO" id="GO:0043625">
    <property type="term" value="C:delta DNA polymerase complex"/>
    <property type="evidence" value="ECO:0007669"/>
    <property type="project" value="InterPro"/>
</dbReference>
<sequence>MDTKTSNEHLETLAGHVFDNDKLVTYKWLSKELHIHVNIAKQILWDFYQKYQSNNNIECTYLLIGHLKEKGMRVEVVKGSNLSEAKEKFSKIISEHVYSVHKPIADLELLATSGSGDTIYSAIKCDACKERTDEEMQLLRWGTTVKKVTMENVTNLKSTNLTNSSKAEKNPKATKKNGFNNLFNMVEKSKSFEKLKSSFQESDKDSMKKEKNTAEENKSFVQKDKDFSKDSVEKIQNLTEKNKNSMANSTTKKISPQNNSKKGSLDNFFGKLPSPPKSTAEVISLEKKNDNAKKEFTEGKVIKEKKKSHGKKRNRSKETNEVAKKRKRIVMQTDSSDSEVQSDIEMEDSVPEMEPEVSMKAKSPSPPKVKHENGKRKVLKLINRTYKEGEYIVTKKEHVYVSCSEDEEEKEEETKRKEQKKTETKMEKVKKKQSTLTNFFKKC</sequence>
<dbReference type="GO" id="GO:0003887">
    <property type="term" value="F:DNA-directed DNA polymerase activity"/>
    <property type="evidence" value="ECO:0007669"/>
    <property type="project" value="TreeGrafter"/>
</dbReference>
<feature type="compositionally biased region" description="Polar residues" evidence="5">
    <location>
        <begin position="243"/>
        <end position="262"/>
    </location>
</feature>
<dbReference type="GO" id="GO:0006271">
    <property type="term" value="P:DNA strand elongation involved in DNA replication"/>
    <property type="evidence" value="ECO:0007669"/>
    <property type="project" value="TreeGrafter"/>
</dbReference>
<dbReference type="PANTHER" id="PTHR17598:SF13">
    <property type="entry name" value="DNA POLYMERASE DELTA SUBUNIT 3"/>
    <property type="match status" value="1"/>
</dbReference>
<evidence type="ECO:0000256" key="2">
    <source>
        <dbReference type="ARBA" id="ARBA00017589"/>
    </source>
</evidence>
<comment type="subcellular location">
    <subcellularLocation>
        <location evidence="1">Nucleus</location>
    </subcellularLocation>
</comment>